<evidence type="ECO:0000313" key="2">
    <source>
        <dbReference type="Proteomes" id="UP000428328"/>
    </source>
</evidence>
<dbReference type="EMBL" id="CP046400">
    <property type="protein sequence ID" value="QGY40579.1"/>
    <property type="molecule type" value="Genomic_DNA"/>
</dbReference>
<reference evidence="1 2" key="1">
    <citation type="submission" date="2019-11" db="EMBL/GenBank/DDBJ databases">
        <authorList>
            <person name="Zheng R.K."/>
            <person name="Sun C.M."/>
        </authorList>
    </citation>
    <scope>NUCLEOTIDE SEQUENCE [LARGE SCALE GENOMIC DNA]</scope>
    <source>
        <strain evidence="1 2">SRB007</strain>
    </source>
</reference>
<dbReference type="Proteomes" id="UP000428328">
    <property type="component" value="Chromosome"/>
</dbReference>
<keyword evidence="2" id="KW-1185">Reference proteome</keyword>
<organism evidence="1 2">
    <name type="scientific">Pseudodesulfovibrio cashew</name>
    <dbReference type="NCBI Taxonomy" id="2678688"/>
    <lineage>
        <taxon>Bacteria</taxon>
        <taxon>Pseudomonadati</taxon>
        <taxon>Thermodesulfobacteriota</taxon>
        <taxon>Desulfovibrionia</taxon>
        <taxon>Desulfovibrionales</taxon>
        <taxon>Desulfovibrionaceae</taxon>
    </lineage>
</organism>
<gene>
    <name evidence="1" type="ORF">GM415_10730</name>
</gene>
<proteinExistence type="predicted"/>
<dbReference type="AlphaFoldDB" id="A0A6I6JHD3"/>
<protein>
    <submittedName>
        <fullName evidence="1">Uncharacterized protein</fullName>
    </submittedName>
</protein>
<dbReference type="KEGG" id="psel:GM415_10730"/>
<dbReference type="RefSeq" id="WP_158948014.1">
    <property type="nucleotide sequence ID" value="NZ_CP046400.1"/>
</dbReference>
<sequence length="260" mass="28950">MRIEICEPESGDRKSQATAPRIGSVIWTGVGGVRDLVEEVEREGLRLLSFADPRFFADDERGIRFCRDMRREGVNVLWSAHLTEAPSRALLREMRLAGAQQVELRMGPDEILESHAAAREFGFGIHLAHEDGTPYATDASGYTVEERRAVCERLPGLHSVQFDLAVALFKARRFREVMLPLGKAMTLGYPMNELCLNLLACLSAAKHYPDMAAGLLEQARYGCPHPVVHRNRSKLCAWLEFGGDVKGVRLLLDPSADCFG</sequence>
<evidence type="ECO:0000313" key="1">
    <source>
        <dbReference type="EMBL" id="QGY40579.1"/>
    </source>
</evidence>
<accession>A0A6I6JHD3</accession>
<name>A0A6I6JHD3_9BACT</name>